<accession>A0A1I1EWX7</accession>
<organism evidence="1 2">
    <name type="scientific">Alkalibacterium subtropicum</name>
    <dbReference type="NCBI Taxonomy" id="753702"/>
    <lineage>
        <taxon>Bacteria</taxon>
        <taxon>Bacillati</taxon>
        <taxon>Bacillota</taxon>
        <taxon>Bacilli</taxon>
        <taxon>Lactobacillales</taxon>
        <taxon>Carnobacteriaceae</taxon>
        <taxon>Alkalibacterium</taxon>
    </lineage>
</organism>
<gene>
    <name evidence="1" type="ORF">SAMN04488102_101379</name>
</gene>
<sequence>MDEWTELYNKKVNNVIHRGSISVHIKDNVIIAQVYDQITMVVRPTEEDAIIAATALVLMYKSLDEIL</sequence>
<evidence type="ECO:0000313" key="1">
    <source>
        <dbReference type="EMBL" id="SFB91162.1"/>
    </source>
</evidence>
<dbReference type="EMBL" id="FOLT01000001">
    <property type="protein sequence ID" value="SFB91162.1"/>
    <property type="molecule type" value="Genomic_DNA"/>
</dbReference>
<proteinExistence type="predicted"/>
<protein>
    <submittedName>
        <fullName evidence="1">Uncharacterized protein</fullName>
    </submittedName>
</protein>
<evidence type="ECO:0000313" key="2">
    <source>
        <dbReference type="Proteomes" id="UP000199612"/>
    </source>
</evidence>
<dbReference type="Proteomes" id="UP000199612">
    <property type="component" value="Unassembled WGS sequence"/>
</dbReference>
<dbReference type="AlphaFoldDB" id="A0A1I1EWX7"/>
<name>A0A1I1EWX7_9LACT</name>
<keyword evidence="2" id="KW-1185">Reference proteome</keyword>
<dbReference type="OrthoDB" id="9911448at2"/>
<dbReference type="RefSeq" id="WP_091528198.1">
    <property type="nucleotide sequence ID" value="NZ_FOLT01000001.1"/>
</dbReference>
<reference evidence="2" key="1">
    <citation type="submission" date="2016-10" db="EMBL/GenBank/DDBJ databases">
        <authorList>
            <person name="Varghese N."/>
            <person name="Submissions S."/>
        </authorList>
    </citation>
    <scope>NUCLEOTIDE SEQUENCE [LARGE SCALE GENOMIC DNA]</scope>
    <source>
        <strain evidence="2">DSM 23664</strain>
    </source>
</reference>